<sequence>MTTTRAVARARGALQAAAFGALVTVSDLLPPSVRYGYVHRLSRILFTRPLAAVASPSTPSAPTAPPDPAGAGPTEMTCVLATFHLDVGGVGAVVEMLARHLGAQGVRPVVVCEGDGTRAARLRASGIEVISVDDGAAARAAIAAVRPDVVELHSAPAWLERAAMDARVPLVTVMHNTEIHFTAAQWRRFSALMERSFAGVAVSETVREFHARRVSPEAARRMVVIPNGAPQRGAASSAERSAARGTLGAAVGVDLGDDRVVVCLARYDAQKNIAGTVASFLAAAEELPGQVRLVIAGDPSDWAEYWRADGVRRRSRLGDRVHLLGNSDATTLLHAADAFVLNSFFEGWPVAATEAAAVGLPLLLSDVGGARELVGSDSAGSVLVANASGPAADVSDARVAAARRRSNRQDNAAELAVALRTVIERRDEVAAQVRDGSSHTAAAMARAHGALVKAATAGHPVSV</sequence>
<dbReference type="CAZy" id="GT4">
    <property type="family name" value="Glycosyltransferase Family 4"/>
</dbReference>
<dbReference type="GO" id="GO:0016757">
    <property type="term" value="F:glycosyltransferase activity"/>
    <property type="evidence" value="ECO:0007669"/>
    <property type="project" value="UniProtKB-KW"/>
</dbReference>
<dbReference type="Gene3D" id="3.40.50.2000">
    <property type="entry name" value="Glycogen Phosphorylase B"/>
    <property type="match status" value="2"/>
</dbReference>
<dbReference type="EMBL" id="CP001821">
    <property type="protein sequence ID" value="ACZ31712.1"/>
    <property type="molecule type" value="Genomic_DNA"/>
</dbReference>
<dbReference type="Proteomes" id="UP000002255">
    <property type="component" value="Chromosome"/>
</dbReference>
<accession>D1BXS1</accession>
<dbReference type="Pfam" id="PF00534">
    <property type="entry name" value="Glycos_transf_1"/>
    <property type="match status" value="1"/>
</dbReference>
<keyword evidence="2 5" id="KW-0808">Transferase</keyword>
<dbReference type="InterPro" id="IPR001296">
    <property type="entry name" value="Glyco_trans_1"/>
</dbReference>
<reference evidence="6" key="1">
    <citation type="submission" date="2009-11" db="EMBL/GenBank/DDBJ databases">
        <title>The complete chromosome of Xylanimonas cellulosilytica DSM 15894.</title>
        <authorList>
            <consortium name="US DOE Joint Genome Institute (JGI-PGF)"/>
            <person name="Lucas S."/>
            <person name="Copeland A."/>
            <person name="Lapidus A."/>
            <person name="Glavina del Rio T."/>
            <person name="Dalin E."/>
            <person name="Tice H."/>
            <person name="Bruce D."/>
            <person name="Goodwin L."/>
            <person name="Pitluck S."/>
            <person name="Kyrpides N."/>
            <person name="Mavromatis K."/>
            <person name="Ivanova N."/>
            <person name="Mikhailova N."/>
            <person name="Foster B."/>
            <person name="Clum A."/>
            <person name="Brettin T."/>
            <person name="Detter J.C."/>
            <person name="Han C."/>
            <person name="Larimer F."/>
            <person name="Land M."/>
            <person name="Hauser L."/>
            <person name="Markowitz V."/>
            <person name="Cheng J.F."/>
            <person name="Hugenholtz P."/>
            <person name="Woyke T."/>
            <person name="Wu D."/>
            <person name="Gehrich-Schroeter G."/>
            <person name="Schneider S."/>
            <person name="Pukall S.R."/>
            <person name="Klenk H.P."/>
            <person name="Eisen J.A."/>
        </authorList>
    </citation>
    <scope>NUCLEOTIDE SEQUENCE [LARGE SCALE GENOMIC DNA]</scope>
    <source>
        <strain evidence="6">DSM 15894 / CECT 5975 / LMG 20990 / XIL07</strain>
    </source>
</reference>
<dbReference type="AlphaFoldDB" id="D1BXS1"/>
<evidence type="ECO:0000313" key="6">
    <source>
        <dbReference type="Proteomes" id="UP000002255"/>
    </source>
</evidence>
<name>D1BXS1_XYLCX</name>
<evidence type="ECO:0000259" key="4">
    <source>
        <dbReference type="Pfam" id="PF13439"/>
    </source>
</evidence>
<organism evidence="5 6">
    <name type="scientific">Xylanimonas cellulosilytica (strain DSM 15894 / JCM 12276 / CECT 5975 / KCTC 9989 / LMG 20990 / NBRC 107835 / XIL07)</name>
    <dbReference type="NCBI Taxonomy" id="446471"/>
    <lineage>
        <taxon>Bacteria</taxon>
        <taxon>Bacillati</taxon>
        <taxon>Actinomycetota</taxon>
        <taxon>Actinomycetes</taxon>
        <taxon>Micrococcales</taxon>
        <taxon>Promicromonosporaceae</taxon>
        <taxon>Xylanimonas</taxon>
    </lineage>
</organism>
<dbReference type="CDD" id="cd03801">
    <property type="entry name" value="GT4_PimA-like"/>
    <property type="match status" value="1"/>
</dbReference>
<reference evidence="5 6" key="2">
    <citation type="journal article" date="2010" name="Stand. Genomic Sci.">
        <title>Complete genome sequence of Xylanimonas cellulosilytica type strain (XIL07).</title>
        <authorList>
            <person name="Foster B."/>
            <person name="Pukall R."/>
            <person name="Abt B."/>
            <person name="Nolan M."/>
            <person name="Glavina Del Rio T."/>
            <person name="Chen F."/>
            <person name="Lucas S."/>
            <person name="Tice H."/>
            <person name="Pitluck S."/>
            <person name="Cheng J.-F."/>
            <person name="Chertkov O."/>
            <person name="Brettin T."/>
            <person name="Han C."/>
            <person name="Detter J.C."/>
            <person name="Bruce D."/>
            <person name="Goodwin L."/>
            <person name="Ivanova N."/>
            <person name="Mavromatis K."/>
            <person name="Pati A."/>
            <person name="Mikhailova N."/>
            <person name="Chen A."/>
            <person name="Palaniappan K."/>
            <person name="Land M."/>
            <person name="Hauser L."/>
            <person name="Chang Y.-J."/>
            <person name="Jeffries C.D."/>
            <person name="Chain P."/>
            <person name="Rohde M."/>
            <person name="Goeker M."/>
            <person name="Bristow J."/>
            <person name="Eisen J.A."/>
            <person name="Markowitz V."/>
            <person name="Hugenholtz P."/>
            <person name="Kyrpides N.C."/>
            <person name="Klenk H.-P."/>
            <person name="Lapidus A."/>
        </authorList>
    </citation>
    <scope>NUCLEOTIDE SEQUENCE [LARGE SCALE GENOMIC DNA]</scope>
    <source>
        <strain evidence="6">DSM 15894 / CECT 5975 / LMG 20990 / XIL07</strain>
    </source>
</reference>
<dbReference type="InterPro" id="IPR028098">
    <property type="entry name" value="Glyco_trans_4-like_N"/>
</dbReference>
<dbReference type="eggNOG" id="COG0438">
    <property type="taxonomic scope" value="Bacteria"/>
</dbReference>
<dbReference type="SUPFAM" id="SSF53756">
    <property type="entry name" value="UDP-Glycosyltransferase/glycogen phosphorylase"/>
    <property type="match status" value="1"/>
</dbReference>
<evidence type="ECO:0000256" key="1">
    <source>
        <dbReference type="ARBA" id="ARBA00022676"/>
    </source>
</evidence>
<gene>
    <name evidence="5" type="ordered locus">Xcel_2698</name>
</gene>
<keyword evidence="6" id="KW-1185">Reference proteome</keyword>
<evidence type="ECO:0000259" key="3">
    <source>
        <dbReference type="Pfam" id="PF00534"/>
    </source>
</evidence>
<keyword evidence="1" id="KW-0328">Glycosyltransferase</keyword>
<dbReference type="PANTHER" id="PTHR12526">
    <property type="entry name" value="GLYCOSYLTRANSFERASE"/>
    <property type="match status" value="1"/>
</dbReference>
<dbReference type="STRING" id="446471.Xcel_2698"/>
<dbReference type="OrthoDB" id="9790710at2"/>
<dbReference type="Pfam" id="PF13439">
    <property type="entry name" value="Glyco_transf_4"/>
    <property type="match status" value="1"/>
</dbReference>
<evidence type="ECO:0000313" key="5">
    <source>
        <dbReference type="EMBL" id="ACZ31712.1"/>
    </source>
</evidence>
<dbReference type="KEGG" id="xce:Xcel_2698"/>
<dbReference type="HOGENOM" id="CLU_590446_0_0_11"/>
<dbReference type="RefSeq" id="WP_012879454.1">
    <property type="nucleotide sequence ID" value="NC_013530.1"/>
</dbReference>
<proteinExistence type="predicted"/>
<evidence type="ECO:0000256" key="2">
    <source>
        <dbReference type="ARBA" id="ARBA00022679"/>
    </source>
</evidence>
<feature type="domain" description="Glycosyltransferase subfamily 4-like N-terminal" evidence="4">
    <location>
        <begin position="87"/>
        <end position="228"/>
    </location>
</feature>
<protein>
    <submittedName>
        <fullName evidence="5">Glycosyl transferase group 1</fullName>
    </submittedName>
</protein>
<feature type="domain" description="Glycosyl transferase family 1" evidence="3">
    <location>
        <begin position="257"/>
        <end position="387"/>
    </location>
</feature>